<dbReference type="CDD" id="cd22584">
    <property type="entry name" value="Rcat_RBR_unk"/>
    <property type="match status" value="1"/>
</dbReference>
<evidence type="ECO:0000256" key="6">
    <source>
        <dbReference type="ARBA" id="ARBA00022771"/>
    </source>
</evidence>
<evidence type="ECO:0000313" key="13">
    <source>
        <dbReference type="Proteomes" id="UP001433268"/>
    </source>
</evidence>
<dbReference type="PROSITE" id="PS51873">
    <property type="entry name" value="TRIAD"/>
    <property type="match status" value="1"/>
</dbReference>
<feature type="domain" description="RING-type" evidence="11">
    <location>
        <begin position="272"/>
        <end position="463"/>
    </location>
</feature>
<evidence type="ECO:0000256" key="3">
    <source>
        <dbReference type="ARBA" id="ARBA00022679"/>
    </source>
</evidence>
<sequence>MSSDSLHLAGDLAVIAATLIAYKVFDMLLVPSKQDDQDAPAIAITKAPKGDKPRWKGKGKEIIRKPVPTTASAVDDDTEEAGGPVDWTQYEPPQGLTDAHHLEFDIIETLLKESIENVKARIVEKAVRKAETEAFTHENDETEGEAVETEQTESVAPEVAQQSPSTDGSQTDLTTPASEASPRPSARSIATSPYSPKSIKRSLLGFLRRLNNSDKAESSSTSSSRTRYSTASSLDLDARLNALLVGKGRDHRPRDESTPGNSTDAESSIHNEQVECVSCLDDFDPDEMVKAPCHNYCQDCFTRLITSACEHEQHWPPKCCLNPVPEPTILAVTDEDLKQRYRRRAQEWNIPVSERVYCHQPECSAWLRPAQIDRALNVARCPAGHRTCTLCRAAHHGGGTCPQDTDVQRTTQLAEEAGWKRCVGCRAYVEHSDACQHMTCRCGAQFCYVCGARWRTCACTMGQLAAVKNAARVRQEARAVRQAQEETEAAEAVRLVAEFEREEARKAELLRRERERREAERRRRELEKRIAREEARRAAVETKFVKLRDALEELHALQRVAVIQELERRATELQYEAHTARIALGEKNAMERERLRTSALAARIKEERRVEEQYHAQLQTHYRSFSVGSKKGKEKETKETVAADTVAERQIEKLMKTLRRRNDEGFAAWRKWMDGEWETYQYRVLDGRDIRLESLDVAETRLEESAQKERAAFQKERRAHLQWVDVVVEEREKMLAEMKTDETDNGGEDIAGWLAEQEAIATAALFASSWLFPAAPETTAFSTYSFSQEDRASTKWRNPGDSTSYQSTICCDIS</sequence>
<evidence type="ECO:0000256" key="9">
    <source>
        <dbReference type="SAM" id="Coils"/>
    </source>
</evidence>
<reference evidence="12 13" key="1">
    <citation type="submission" date="2023-01" db="EMBL/GenBank/DDBJ databases">
        <title>Analysis of 21 Apiospora genomes using comparative genomics revels a genus with tremendous synthesis potential of carbohydrate active enzymes and secondary metabolites.</title>
        <authorList>
            <person name="Sorensen T."/>
        </authorList>
    </citation>
    <scope>NUCLEOTIDE SEQUENCE [LARGE SCALE GENOMIC DNA]</scope>
    <source>
        <strain evidence="12 13">CBS 114990</strain>
    </source>
</reference>
<dbReference type="SUPFAM" id="SSF57850">
    <property type="entry name" value="RING/U-box"/>
    <property type="match status" value="1"/>
</dbReference>
<name>A0ABR1WXS1_9PEZI</name>
<feature type="coiled-coil region" evidence="9">
    <location>
        <begin position="473"/>
        <end position="583"/>
    </location>
</feature>
<evidence type="ECO:0000256" key="7">
    <source>
        <dbReference type="ARBA" id="ARBA00022786"/>
    </source>
</evidence>
<dbReference type="InterPro" id="IPR044066">
    <property type="entry name" value="TRIAD_supradom"/>
</dbReference>
<keyword evidence="9" id="KW-0175">Coiled coil</keyword>
<feature type="compositionally biased region" description="Low complexity" evidence="10">
    <location>
        <begin position="218"/>
        <end position="231"/>
    </location>
</feature>
<feature type="compositionally biased region" description="Acidic residues" evidence="10">
    <location>
        <begin position="140"/>
        <end position="151"/>
    </location>
</feature>
<organism evidence="12 13">
    <name type="scientific">Apiospora hydei</name>
    <dbReference type="NCBI Taxonomy" id="1337664"/>
    <lineage>
        <taxon>Eukaryota</taxon>
        <taxon>Fungi</taxon>
        <taxon>Dikarya</taxon>
        <taxon>Ascomycota</taxon>
        <taxon>Pezizomycotina</taxon>
        <taxon>Sordariomycetes</taxon>
        <taxon>Xylariomycetidae</taxon>
        <taxon>Amphisphaeriales</taxon>
        <taxon>Apiosporaceae</taxon>
        <taxon>Apiospora</taxon>
    </lineage>
</organism>
<keyword evidence="6" id="KW-0863">Zinc-finger</keyword>
<dbReference type="InterPro" id="IPR002867">
    <property type="entry name" value="IBR_dom"/>
</dbReference>
<accession>A0ABR1WXS1</accession>
<protein>
    <recommendedName>
        <fullName evidence="2">RBR-type E3 ubiquitin transferase</fullName>
        <ecNumber evidence="2">2.3.2.31</ecNumber>
    </recommendedName>
</protein>
<feature type="region of interest" description="Disordered" evidence="10">
    <location>
        <begin position="212"/>
        <end position="231"/>
    </location>
</feature>
<evidence type="ECO:0000256" key="10">
    <source>
        <dbReference type="SAM" id="MobiDB-lite"/>
    </source>
</evidence>
<comment type="caution">
    <text evidence="12">The sequence shown here is derived from an EMBL/GenBank/DDBJ whole genome shotgun (WGS) entry which is preliminary data.</text>
</comment>
<evidence type="ECO:0000256" key="2">
    <source>
        <dbReference type="ARBA" id="ARBA00012251"/>
    </source>
</evidence>
<feature type="region of interest" description="Disordered" evidence="10">
    <location>
        <begin position="40"/>
        <end position="65"/>
    </location>
</feature>
<evidence type="ECO:0000256" key="4">
    <source>
        <dbReference type="ARBA" id="ARBA00022723"/>
    </source>
</evidence>
<dbReference type="Gene3D" id="1.20.120.1750">
    <property type="match status" value="1"/>
</dbReference>
<proteinExistence type="predicted"/>
<evidence type="ECO:0000313" key="12">
    <source>
        <dbReference type="EMBL" id="KAK8087954.1"/>
    </source>
</evidence>
<dbReference type="PANTHER" id="PTHR11685">
    <property type="entry name" value="RBR FAMILY RING FINGER AND IBR DOMAIN-CONTAINING"/>
    <property type="match status" value="1"/>
</dbReference>
<feature type="compositionally biased region" description="Low complexity" evidence="10">
    <location>
        <begin position="174"/>
        <end position="193"/>
    </location>
</feature>
<gene>
    <name evidence="12" type="ORF">PG997_002915</name>
</gene>
<keyword evidence="7" id="KW-0833">Ubl conjugation pathway</keyword>
<comment type="catalytic activity">
    <reaction evidence="1">
        <text>[E2 ubiquitin-conjugating enzyme]-S-ubiquitinyl-L-cysteine + [acceptor protein]-L-lysine = [E2 ubiquitin-conjugating enzyme]-L-cysteine + [acceptor protein]-N(6)-ubiquitinyl-L-lysine.</text>
        <dbReference type="EC" id="2.3.2.31"/>
    </reaction>
</comment>
<dbReference type="RefSeq" id="XP_066670848.1">
    <property type="nucleotide sequence ID" value="XM_066807230.1"/>
</dbReference>
<feature type="compositionally biased region" description="Basic and acidic residues" evidence="10">
    <location>
        <begin position="48"/>
        <end position="64"/>
    </location>
</feature>
<evidence type="ECO:0000259" key="11">
    <source>
        <dbReference type="PROSITE" id="PS51873"/>
    </source>
</evidence>
<dbReference type="EMBL" id="JAQQWN010000004">
    <property type="protein sequence ID" value="KAK8087954.1"/>
    <property type="molecule type" value="Genomic_DNA"/>
</dbReference>
<keyword evidence="8" id="KW-0862">Zinc</keyword>
<keyword evidence="13" id="KW-1185">Reference proteome</keyword>
<dbReference type="Pfam" id="PF01485">
    <property type="entry name" value="IBR"/>
    <property type="match status" value="2"/>
</dbReference>
<dbReference type="GeneID" id="92040290"/>
<evidence type="ECO:0000256" key="1">
    <source>
        <dbReference type="ARBA" id="ARBA00001798"/>
    </source>
</evidence>
<feature type="region of interest" description="Disordered" evidence="10">
    <location>
        <begin position="245"/>
        <end position="267"/>
    </location>
</feature>
<keyword evidence="3" id="KW-0808">Transferase</keyword>
<evidence type="ECO:0000256" key="8">
    <source>
        <dbReference type="ARBA" id="ARBA00022833"/>
    </source>
</evidence>
<evidence type="ECO:0000256" key="5">
    <source>
        <dbReference type="ARBA" id="ARBA00022737"/>
    </source>
</evidence>
<keyword evidence="4" id="KW-0479">Metal-binding</keyword>
<feature type="region of interest" description="Disordered" evidence="10">
    <location>
        <begin position="133"/>
        <end position="196"/>
    </location>
</feature>
<keyword evidence="5" id="KW-0677">Repeat</keyword>
<dbReference type="InterPro" id="IPR031127">
    <property type="entry name" value="E3_UB_ligase_RBR"/>
</dbReference>
<dbReference type="Proteomes" id="UP001433268">
    <property type="component" value="Unassembled WGS sequence"/>
</dbReference>
<dbReference type="EC" id="2.3.2.31" evidence="2"/>
<feature type="compositionally biased region" description="Polar residues" evidence="10">
    <location>
        <begin position="160"/>
        <end position="173"/>
    </location>
</feature>